<dbReference type="InterPro" id="IPR050556">
    <property type="entry name" value="Type_II_TA_system_RNase"/>
</dbReference>
<name>A0A8J7P8G7_9BACT</name>
<evidence type="ECO:0000259" key="8">
    <source>
        <dbReference type="Pfam" id="PF01850"/>
    </source>
</evidence>
<evidence type="ECO:0000256" key="1">
    <source>
        <dbReference type="ARBA" id="ARBA00001946"/>
    </source>
</evidence>
<dbReference type="InterPro" id="IPR002716">
    <property type="entry name" value="PIN_dom"/>
</dbReference>
<evidence type="ECO:0000256" key="3">
    <source>
        <dbReference type="ARBA" id="ARBA00022722"/>
    </source>
</evidence>
<keyword evidence="2" id="KW-1277">Toxin-antitoxin system</keyword>
<dbReference type="GO" id="GO:0016787">
    <property type="term" value="F:hydrolase activity"/>
    <property type="evidence" value="ECO:0007669"/>
    <property type="project" value="UniProtKB-KW"/>
</dbReference>
<organism evidence="9 10">
    <name type="scientific">Candidatus Obscuribacter phosphatis</name>
    <dbReference type="NCBI Taxonomy" id="1906157"/>
    <lineage>
        <taxon>Bacteria</taxon>
        <taxon>Bacillati</taxon>
        <taxon>Candidatus Melainabacteria</taxon>
        <taxon>Candidatus Obscuribacterales</taxon>
        <taxon>Candidatus Obscuribacteraceae</taxon>
        <taxon>Candidatus Obscuribacter</taxon>
    </lineage>
</organism>
<dbReference type="Gene3D" id="3.40.50.1010">
    <property type="entry name" value="5'-nuclease"/>
    <property type="match status" value="1"/>
</dbReference>
<sequence length="172" mass="19058">MTDRLVVDTDVVSFVFKGDTRAKVYEPHPKGRQLVVSFMTVAELYRWTEERNWGLKQIAALEAHLRNFVVHPVDPYLWQIWGRIMTEGKKNGKVIACADGWIAATALANGIPLVSYNGKHYSGIAGLSIVCETSTTFFLTDGSLSDKLSTCNSSLLQATTSLSIFPLSLARF</sequence>
<dbReference type="PANTHER" id="PTHR33653">
    <property type="entry name" value="RIBONUCLEASE VAPC2"/>
    <property type="match status" value="1"/>
</dbReference>
<evidence type="ECO:0000256" key="7">
    <source>
        <dbReference type="ARBA" id="ARBA00038093"/>
    </source>
</evidence>
<dbReference type="AlphaFoldDB" id="A0A8J7P8G7"/>
<dbReference type="PANTHER" id="PTHR33653:SF1">
    <property type="entry name" value="RIBONUCLEASE VAPC2"/>
    <property type="match status" value="1"/>
</dbReference>
<keyword evidence="5" id="KW-0378">Hydrolase</keyword>
<gene>
    <name evidence="9" type="ORF">J0M35_00245</name>
</gene>
<dbReference type="SUPFAM" id="SSF88723">
    <property type="entry name" value="PIN domain-like"/>
    <property type="match status" value="1"/>
</dbReference>
<keyword evidence="4" id="KW-0479">Metal-binding</keyword>
<keyword evidence="3" id="KW-0540">Nuclease</keyword>
<evidence type="ECO:0000313" key="9">
    <source>
        <dbReference type="EMBL" id="MBN8658762.1"/>
    </source>
</evidence>
<evidence type="ECO:0000256" key="6">
    <source>
        <dbReference type="ARBA" id="ARBA00022842"/>
    </source>
</evidence>
<evidence type="ECO:0000313" key="10">
    <source>
        <dbReference type="Proteomes" id="UP000664277"/>
    </source>
</evidence>
<comment type="cofactor">
    <cofactor evidence="1">
        <name>Mg(2+)</name>
        <dbReference type="ChEBI" id="CHEBI:18420"/>
    </cofactor>
</comment>
<comment type="caution">
    <text evidence="9">The sequence shown here is derived from an EMBL/GenBank/DDBJ whole genome shotgun (WGS) entry which is preliminary data.</text>
</comment>
<reference evidence="9" key="1">
    <citation type="submission" date="2021-02" db="EMBL/GenBank/DDBJ databases">
        <title>Genome-Resolved Metagenomics of a Microbial Community Performing Photosynthetic Biological Nutrient Removal.</title>
        <authorList>
            <person name="Mcdaniel E.A."/>
        </authorList>
    </citation>
    <scope>NUCLEOTIDE SEQUENCE</scope>
    <source>
        <strain evidence="9">UWPOB_OBS1</strain>
    </source>
</reference>
<comment type="similarity">
    <text evidence="7">Belongs to the PINc/VapC protein family.</text>
</comment>
<feature type="domain" description="PIN" evidence="8">
    <location>
        <begin position="6"/>
        <end position="119"/>
    </location>
</feature>
<proteinExistence type="inferred from homology"/>
<dbReference type="Proteomes" id="UP000664277">
    <property type="component" value="Unassembled WGS sequence"/>
</dbReference>
<evidence type="ECO:0000256" key="2">
    <source>
        <dbReference type="ARBA" id="ARBA00022649"/>
    </source>
</evidence>
<protein>
    <submittedName>
        <fullName evidence="9">Type II toxin-antitoxin system VapC family toxin</fullName>
    </submittedName>
</protein>
<keyword evidence="6" id="KW-0460">Magnesium</keyword>
<dbReference type="InterPro" id="IPR029060">
    <property type="entry name" value="PIN-like_dom_sf"/>
</dbReference>
<dbReference type="CDD" id="cd18749">
    <property type="entry name" value="PIN_VapC4-5_FitB-like"/>
    <property type="match status" value="1"/>
</dbReference>
<dbReference type="GO" id="GO:0004518">
    <property type="term" value="F:nuclease activity"/>
    <property type="evidence" value="ECO:0007669"/>
    <property type="project" value="UniProtKB-KW"/>
</dbReference>
<dbReference type="Pfam" id="PF01850">
    <property type="entry name" value="PIN"/>
    <property type="match status" value="1"/>
</dbReference>
<evidence type="ECO:0000256" key="4">
    <source>
        <dbReference type="ARBA" id="ARBA00022723"/>
    </source>
</evidence>
<evidence type="ECO:0000256" key="5">
    <source>
        <dbReference type="ARBA" id="ARBA00022801"/>
    </source>
</evidence>
<accession>A0A8J7P8G7</accession>
<dbReference type="GO" id="GO:0046872">
    <property type="term" value="F:metal ion binding"/>
    <property type="evidence" value="ECO:0007669"/>
    <property type="project" value="UniProtKB-KW"/>
</dbReference>
<dbReference type="EMBL" id="JAFLCK010000001">
    <property type="protein sequence ID" value="MBN8658762.1"/>
    <property type="molecule type" value="Genomic_DNA"/>
</dbReference>